<dbReference type="SUPFAM" id="SSF55073">
    <property type="entry name" value="Nucleotide cyclase"/>
    <property type="match status" value="1"/>
</dbReference>
<dbReference type="Pfam" id="PF07696">
    <property type="entry name" value="7TMR-DISMED2"/>
    <property type="match status" value="1"/>
</dbReference>
<dbReference type="PANTHER" id="PTHR45138:SF9">
    <property type="entry name" value="DIGUANYLATE CYCLASE DGCM-RELATED"/>
    <property type="match status" value="1"/>
</dbReference>
<feature type="transmembrane region" description="Helical" evidence="3">
    <location>
        <begin position="250"/>
        <end position="270"/>
    </location>
</feature>
<dbReference type="CDD" id="cd01949">
    <property type="entry name" value="GGDEF"/>
    <property type="match status" value="1"/>
</dbReference>
<dbReference type="InterPro" id="IPR043128">
    <property type="entry name" value="Rev_trsase/Diguanyl_cyclase"/>
</dbReference>
<proteinExistence type="predicted"/>
<keyword evidence="6" id="KW-1185">Reference proteome</keyword>
<dbReference type="NCBIfam" id="TIGR00254">
    <property type="entry name" value="GGDEF"/>
    <property type="match status" value="1"/>
</dbReference>
<feature type="transmembrane region" description="Helical" evidence="3">
    <location>
        <begin position="332"/>
        <end position="353"/>
    </location>
</feature>
<dbReference type="Pfam" id="PF07695">
    <property type="entry name" value="7TMR-DISM_7TM"/>
    <property type="match status" value="1"/>
</dbReference>
<dbReference type="InterPro" id="IPR029787">
    <property type="entry name" value="Nucleotide_cyclase"/>
</dbReference>
<feature type="transmembrane region" description="Helical" evidence="3">
    <location>
        <begin position="152"/>
        <end position="173"/>
    </location>
</feature>
<keyword evidence="3" id="KW-0472">Membrane</keyword>
<dbReference type="EMBL" id="WKJK01000018">
    <property type="protein sequence ID" value="MRW93656.1"/>
    <property type="molecule type" value="Genomic_DNA"/>
</dbReference>
<sequence length="574" mass="63850">MPSGAQSLTAYATVLEDPAGALDLDGARARAADFRSTGQADEAFSFGYTRSTYWLRVELYNPGEQALARMFEISNARLSDIRFYYRDHEHHTGSARPYASRPYPNRYYVFPIELAPHERQVIYVRVWSEGAKLIPMTLWDPLAYAAYERHDYLVQGAYFGAALAMLAFNLVLFLNLRDRLYLQYVGFVFFAVMALSGQNGLAHEWLWPGVGGSWPNVAASLGFSLSAGMLTAFMRRMIGTRKLVPRLDWVLRMLLVFFFVSPLATLFFYVQTAGKITTIWAIASPLIMLIGVVCVFKRHRSAYYFTAAFVLLFIGNSSSSLAALGWLPHNPITNYGSQIGSAIEMMVLAFALADRLHVMRREKATAQRDALAAQASLIVGLQQSERLLEGRVEQRTRELQAANEHLAALSMTDGLTGIANRRRFDEVLAAEWARAARQQRPLAIGLLDIDYFKQYNDHYGHQQGDDCLRRVAAAFKTQLQRGGDLVARYGGEEFAFIAPAVDAEQALAIADSVCRALEALELPHAVAPNGTLTVSIGVAAWMPKAGESPADLLQAADQALYRAKQLGRNRVEVH</sequence>
<dbReference type="GO" id="GO:1902201">
    <property type="term" value="P:negative regulation of bacterial-type flagellum-dependent cell motility"/>
    <property type="evidence" value="ECO:0007669"/>
    <property type="project" value="TreeGrafter"/>
</dbReference>
<keyword evidence="3" id="KW-1133">Transmembrane helix</keyword>
<dbReference type="GO" id="GO:0043709">
    <property type="term" value="P:cell adhesion involved in single-species biofilm formation"/>
    <property type="evidence" value="ECO:0007669"/>
    <property type="project" value="TreeGrafter"/>
</dbReference>
<protein>
    <recommendedName>
        <fullName evidence="1">diguanylate cyclase</fullName>
        <ecNumber evidence="1">2.7.7.65</ecNumber>
    </recommendedName>
</protein>
<evidence type="ECO:0000256" key="3">
    <source>
        <dbReference type="SAM" id="Phobius"/>
    </source>
</evidence>
<evidence type="ECO:0000313" key="6">
    <source>
        <dbReference type="Proteomes" id="UP000433309"/>
    </source>
</evidence>
<feature type="transmembrane region" description="Helical" evidence="3">
    <location>
        <begin position="276"/>
        <end position="296"/>
    </location>
</feature>
<dbReference type="GO" id="GO:0052621">
    <property type="term" value="F:diguanylate cyclase activity"/>
    <property type="evidence" value="ECO:0007669"/>
    <property type="project" value="UniProtKB-EC"/>
</dbReference>
<dbReference type="EC" id="2.7.7.65" evidence="1"/>
<dbReference type="GO" id="GO:0005886">
    <property type="term" value="C:plasma membrane"/>
    <property type="evidence" value="ECO:0007669"/>
    <property type="project" value="TreeGrafter"/>
</dbReference>
<dbReference type="InterPro" id="IPR050469">
    <property type="entry name" value="Diguanylate_Cyclase"/>
</dbReference>
<feature type="transmembrane region" description="Helical" evidence="3">
    <location>
        <begin position="180"/>
        <end position="197"/>
    </location>
</feature>
<feature type="domain" description="GGDEF" evidence="4">
    <location>
        <begin position="440"/>
        <end position="574"/>
    </location>
</feature>
<feature type="transmembrane region" description="Helical" evidence="3">
    <location>
        <begin position="217"/>
        <end position="238"/>
    </location>
</feature>
<gene>
    <name evidence="5" type="ORF">GJ699_27045</name>
</gene>
<dbReference type="Gene3D" id="3.30.70.270">
    <property type="match status" value="1"/>
</dbReference>
<evidence type="ECO:0000256" key="2">
    <source>
        <dbReference type="ARBA" id="ARBA00034247"/>
    </source>
</evidence>
<dbReference type="InterPro" id="IPR011622">
    <property type="entry name" value="7TMR_DISM_rcpt_extracell_dom2"/>
</dbReference>
<dbReference type="FunFam" id="3.30.70.270:FF:000001">
    <property type="entry name" value="Diguanylate cyclase domain protein"/>
    <property type="match status" value="1"/>
</dbReference>
<dbReference type="Pfam" id="PF00990">
    <property type="entry name" value="GGDEF"/>
    <property type="match status" value="1"/>
</dbReference>
<comment type="catalytic activity">
    <reaction evidence="2">
        <text>2 GTP = 3',3'-c-di-GMP + 2 diphosphate</text>
        <dbReference type="Rhea" id="RHEA:24898"/>
        <dbReference type="ChEBI" id="CHEBI:33019"/>
        <dbReference type="ChEBI" id="CHEBI:37565"/>
        <dbReference type="ChEBI" id="CHEBI:58805"/>
        <dbReference type="EC" id="2.7.7.65"/>
    </reaction>
</comment>
<dbReference type="Proteomes" id="UP000433309">
    <property type="component" value="Unassembled WGS sequence"/>
</dbReference>
<dbReference type="SMART" id="SM00267">
    <property type="entry name" value="GGDEF"/>
    <property type="match status" value="1"/>
</dbReference>
<evidence type="ECO:0000259" key="4">
    <source>
        <dbReference type="PROSITE" id="PS50887"/>
    </source>
</evidence>
<dbReference type="InterPro" id="IPR011623">
    <property type="entry name" value="7TMR_DISM_rcpt_extracell_dom1"/>
</dbReference>
<organism evidence="5 6">
    <name type="scientific">Duganella guangzhouensis</name>
    <dbReference type="NCBI Taxonomy" id="2666084"/>
    <lineage>
        <taxon>Bacteria</taxon>
        <taxon>Pseudomonadati</taxon>
        <taxon>Pseudomonadota</taxon>
        <taxon>Betaproteobacteria</taxon>
        <taxon>Burkholderiales</taxon>
        <taxon>Oxalobacteraceae</taxon>
        <taxon>Telluria group</taxon>
        <taxon>Duganella</taxon>
    </lineage>
</organism>
<keyword evidence="3" id="KW-0812">Transmembrane</keyword>
<dbReference type="Gene3D" id="2.60.40.2380">
    <property type="match status" value="1"/>
</dbReference>
<dbReference type="PANTHER" id="PTHR45138">
    <property type="entry name" value="REGULATORY COMPONENTS OF SENSORY TRANSDUCTION SYSTEM"/>
    <property type="match status" value="1"/>
</dbReference>
<feature type="transmembrane region" description="Helical" evidence="3">
    <location>
        <begin position="303"/>
        <end position="326"/>
    </location>
</feature>
<reference evidence="5 6" key="1">
    <citation type="submission" date="2019-11" db="EMBL/GenBank/DDBJ databases">
        <title>Novel species isolated from a subtropical stream in China.</title>
        <authorList>
            <person name="Lu H."/>
        </authorList>
    </citation>
    <scope>NUCLEOTIDE SEQUENCE [LARGE SCALE GENOMIC DNA]</scope>
    <source>
        <strain evidence="5 6">FT80W</strain>
    </source>
</reference>
<dbReference type="PROSITE" id="PS50887">
    <property type="entry name" value="GGDEF"/>
    <property type="match status" value="1"/>
</dbReference>
<dbReference type="AlphaFoldDB" id="A0A6I2LA86"/>
<dbReference type="InterPro" id="IPR000160">
    <property type="entry name" value="GGDEF_dom"/>
</dbReference>
<evidence type="ECO:0000313" key="5">
    <source>
        <dbReference type="EMBL" id="MRW93656.1"/>
    </source>
</evidence>
<evidence type="ECO:0000256" key="1">
    <source>
        <dbReference type="ARBA" id="ARBA00012528"/>
    </source>
</evidence>
<name>A0A6I2LA86_9BURK</name>
<accession>A0A6I2LA86</accession>
<comment type="caution">
    <text evidence="5">The sequence shown here is derived from an EMBL/GenBank/DDBJ whole genome shotgun (WGS) entry which is preliminary data.</text>
</comment>